<dbReference type="InterPro" id="IPR023222">
    <property type="entry name" value="PsbQ-like_dom_sf"/>
</dbReference>
<feature type="region of interest" description="Disordered" evidence="5">
    <location>
        <begin position="419"/>
        <end position="460"/>
    </location>
</feature>
<dbReference type="Gene3D" id="1.20.120.290">
    <property type="entry name" value="Oxygen-evolving enhancer protein 3 (PsbQ), four-helix up-down bundle"/>
    <property type="match status" value="1"/>
</dbReference>
<keyword evidence="8" id="KW-1185">Reference proteome</keyword>
<dbReference type="InterPro" id="IPR002130">
    <property type="entry name" value="Cyclophilin-type_PPIase_dom"/>
</dbReference>
<feature type="domain" description="PPIase cyclophilin-type" evidence="6">
    <location>
        <begin position="246"/>
        <end position="422"/>
    </location>
</feature>
<protein>
    <recommendedName>
        <fullName evidence="1">peptidylprolyl isomerase</fullName>
        <ecNumber evidence="1">5.2.1.8</ecNumber>
    </recommendedName>
</protein>
<gene>
    <name evidence="7" type="ORF">DUNSADRAFT_6110</name>
</gene>
<keyword evidence="2" id="KW-0793">Thylakoid</keyword>
<dbReference type="Gene3D" id="2.40.100.10">
    <property type="entry name" value="Cyclophilin-like"/>
    <property type="match status" value="1"/>
</dbReference>
<sequence length="460" mass="49625">MLAQQKTAGLCNGRVGSRQQLCQPHRLASRALCCPKASQQQQPVHEPQQSWLSKVALGLATAGMIGSTMMEFAPPVDARALLASDPVKNANALLRYALPIDNKPIREIQGELESITKALRVPGSKSLGPVAKAIKKSQNILTKQRSKIEADFAPGKEETGKQALDDLGRSLSEFTVIVDAKDKQAVPDKQRECLQYVGAAEEAMVKGMPFEVPKEYANLPQLLGRATLEMKINCGNGPEGRTDEVLTIVLDGYNAPVSAGAFLDLVERGFYNGMEIQRADGFVVQTGDPDGPGPEEGFRDPKTGEVRTVPLEVRVEGDKEPLYEFSMQDVGRTTEAPVLPFNAYGTLAWARNEFENNSASSQVFFLLKESELTPTGANLLDGRFAVFGYVTEDSDAVGYMQVGDKIDYIKVKKIDGEFLNGPESAPAPAPKAEEPAVAPASEQPAEQPAIAPADAPAEQQ</sequence>
<dbReference type="SUPFAM" id="SSF50891">
    <property type="entry name" value="Cyclophilin-like"/>
    <property type="match status" value="1"/>
</dbReference>
<evidence type="ECO:0000256" key="2">
    <source>
        <dbReference type="ARBA" id="ARBA00023078"/>
    </source>
</evidence>
<evidence type="ECO:0000256" key="4">
    <source>
        <dbReference type="ARBA" id="ARBA00023235"/>
    </source>
</evidence>
<dbReference type="InterPro" id="IPR048563">
    <property type="entry name" value="CYP38_PsbQ-like"/>
</dbReference>
<keyword evidence="3" id="KW-0697">Rotamase</keyword>
<dbReference type="PROSITE" id="PS50072">
    <property type="entry name" value="CSA_PPIASE_2"/>
    <property type="match status" value="1"/>
</dbReference>
<evidence type="ECO:0000256" key="1">
    <source>
        <dbReference type="ARBA" id="ARBA00013194"/>
    </source>
</evidence>
<reference evidence="7" key="1">
    <citation type="submission" date="2017-08" db="EMBL/GenBank/DDBJ databases">
        <authorList>
            <person name="Polle J.E."/>
            <person name="Barry K."/>
            <person name="Cushman J."/>
            <person name="Schmutz J."/>
            <person name="Tran D."/>
            <person name="Hathwaick L.T."/>
            <person name="Yim W.C."/>
            <person name="Jenkins J."/>
            <person name="Mckie-Krisberg Z.M."/>
            <person name="Prochnik S."/>
            <person name="Lindquist E."/>
            <person name="Dockter R.B."/>
            <person name="Adam C."/>
            <person name="Molina H."/>
            <person name="Bunkerborg J."/>
            <person name="Jin E."/>
            <person name="Buchheim M."/>
            <person name="Magnuson J."/>
        </authorList>
    </citation>
    <scope>NUCLEOTIDE SEQUENCE</scope>
    <source>
        <strain evidence="7">CCAP 19/18</strain>
    </source>
</reference>
<evidence type="ECO:0000313" key="8">
    <source>
        <dbReference type="Proteomes" id="UP000815325"/>
    </source>
</evidence>
<dbReference type="CDD" id="cd01924">
    <property type="entry name" value="cyclophilin_TLP40_like"/>
    <property type="match status" value="1"/>
</dbReference>
<dbReference type="InterPro" id="IPR044665">
    <property type="entry name" value="E_coli_cyclophilin_A-like"/>
</dbReference>
<accession>A0ABQ7H701</accession>
<dbReference type="PANTHER" id="PTHR43246">
    <property type="entry name" value="PEPTIDYL-PROLYL CIS-TRANS ISOMERASE CYP38, CHLOROPLASTIC"/>
    <property type="match status" value="1"/>
</dbReference>
<proteinExistence type="predicted"/>
<evidence type="ECO:0000313" key="7">
    <source>
        <dbReference type="EMBL" id="KAF5842640.1"/>
    </source>
</evidence>
<keyword evidence="4 7" id="KW-0413">Isomerase</keyword>
<dbReference type="EMBL" id="MU069458">
    <property type="protein sequence ID" value="KAF5842640.1"/>
    <property type="molecule type" value="Genomic_DNA"/>
</dbReference>
<dbReference type="Pfam" id="PF21329">
    <property type="entry name" value="CYP38_PsbQ-like"/>
    <property type="match status" value="1"/>
</dbReference>
<dbReference type="SUPFAM" id="SSF101112">
    <property type="entry name" value="Oxygen-evolving enhancer protein 3"/>
    <property type="match status" value="1"/>
</dbReference>
<dbReference type="Pfam" id="PF00160">
    <property type="entry name" value="Pro_isomerase"/>
    <property type="match status" value="1"/>
</dbReference>
<dbReference type="GO" id="GO:0016853">
    <property type="term" value="F:isomerase activity"/>
    <property type="evidence" value="ECO:0007669"/>
    <property type="project" value="UniProtKB-KW"/>
</dbReference>
<name>A0ABQ7H701_DUNSA</name>
<evidence type="ECO:0000259" key="6">
    <source>
        <dbReference type="PROSITE" id="PS50072"/>
    </source>
</evidence>
<dbReference type="EC" id="5.2.1.8" evidence="1"/>
<evidence type="ECO:0000256" key="3">
    <source>
        <dbReference type="ARBA" id="ARBA00023110"/>
    </source>
</evidence>
<dbReference type="Proteomes" id="UP000815325">
    <property type="component" value="Unassembled WGS sequence"/>
</dbReference>
<comment type="caution">
    <text evidence="7">The sequence shown here is derived from an EMBL/GenBank/DDBJ whole genome shotgun (WGS) entry which is preliminary data.</text>
</comment>
<feature type="compositionally biased region" description="Low complexity" evidence="5">
    <location>
        <begin position="435"/>
        <end position="460"/>
    </location>
</feature>
<dbReference type="InterPro" id="IPR029000">
    <property type="entry name" value="Cyclophilin-like_dom_sf"/>
</dbReference>
<evidence type="ECO:0000256" key="5">
    <source>
        <dbReference type="SAM" id="MobiDB-lite"/>
    </source>
</evidence>
<organism evidence="7 8">
    <name type="scientific">Dunaliella salina</name>
    <name type="common">Green alga</name>
    <name type="synonym">Protococcus salinus</name>
    <dbReference type="NCBI Taxonomy" id="3046"/>
    <lineage>
        <taxon>Eukaryota</taxon>
        <taxon>Viridiplantae</taxon>
        <taxon>Chlorophyta</taxon>
        <taxon>core chlorophytes</taxon>
        <taxon>Chlorophyceae</taxon>
        <taxon>CS clade</taxon>
        <taxon>Chlamydomonadales</taxon>
        <taxon>Dunaliellaceae</taxon>
        <taxon>Dunaliella</taxon>
    </lineage>
</organism>